<protein>
    <submittedName>
        <fullName evidence="2">Pimeloyl-ACP methyl ester carboxylesterase</fullName>
    </submittedName>
</protein>
<evidence type="ECO:0000313" key="3">
    <source>
        <dbReference type="Proteomes" id="UP000587002"/>
    </source>
</evidence>
<evidence type="ECO:0000259" key="1">
    <source>
        <dbReference type="Pfam" id="PF12697"/>
    </source>
</evidence>
<dbReference type="Pfam" id="PF12697">
    <property type="entry name" value="Abhydrolase_6"/>
    <property type="match status" value="1"/>
</dbReference>
<organism evidence="2 3">
    <name type="scientific">Saccharopolyspora hordei</name>
    <dbReference type="NCBI Taxonomy" id="1838"/>
    <lineage>
        <taxon>Bacteria</taxon>
        <taxon>Bacillati</taxon>
        <taxon>Actinomycetota</taxon>
        <taxon>Actinomycetes</taxon>
        <taxon>Pseudonocardiales</taxon>
        <taxon>Pseudonocardiaceae</taxon>
        <taxon>Saccharopolyspora</taxon>
    </lineage>
</organism>
<dbReference type="PRINTS" id="PR00111">
    <property type="entry name" value="ABHYDROLASE"/>
</dbReference>
<comment type="caution">
    <text evidence="2">The sequence shown here is derived from an EMBL/GenBank/DDBJ whole genome shotgun (WGS) entry which is preliminary data.</text>
</comment>
<dbReference type="Gene3D" id="3.40.50.1820">
    <property type="entry name" value="alpha/beta hydrolase"/>
    <property type="match status" value="1"/>
</dbReference>
<name>A0A853AV51_9PSEU</name>
<proteinExistence type="predicted"/>
<accession>A0A853AV51</accession>
<dbReference type="AlphaFoldDB" id="A0A853AV51"/>
<gene>
    <name evidence="2" type="ORF">HNR68_005193</name>
</gene>
<dbReference type="InterPro" id="IPR050471">
    <property type="entry name" value="AB_hydrolase"/>
</dbReference>
<sequence length="247" mass="25985">MSLSYEVRGSGPGLLLAHGAGGSIAANFPFLDELAAERTVVAPDYPGSGATPRAEQPLELDRLVDDVVATADAAGVGTFAVLGYSMGTAVAVRAATKYPDRVTSLVLTAGLARPDQHLHLTIDLWEQLLDDRDALARFLLLNCFGPEALNALDDVDEALRTTADGVPPGVGDHLALLRTIDTRADLPRISVPTLVVATTQDTLVPPHHSRELARAIPGARLVEVESGHLIGAQAPDAWLAAVQGFLR</sequence>
<dbReference type="RefSeq" id="WP_179724314.1">
    <property type="nucleotide sequence ID" value="NZ_BAABFH010000001.1"/>
</dbReference>
<dbReference type="PANTHER" id="PTHR43433:SF5">
    <property type="entry name" value="AB HYDROLASE-1 DOMAIN-CONTAINING PROTEIN"/>
    <property type="match status" value="1"/>
</dbReference>
<feature type="domain" description="AB hydrolase-1" evidence="1">
    <location>
        <begin position="14"/>
        <end position="241"/>
    </location>
</feature>
<evidence type="ECO:0000313" key="2">
    <source>
        <dbReference type="EMBL" id="NYI86563.1"/>
    </source>
</evidence>
<dbReference type="Proteomes" id="UP000587002">
    <property type="component" value="Unassembled WGS sequence"/>
</dbReference>
<reference evidence="2 3" key="1">
    <citation type="submission" date="2020-07" db="EMBL/GenBank/DDBJ databases">
        <title>Sequencing the genomes of 1000 actinobacteria strains.</title>
        <authorList>
            <person name="Klenk H.-P."/>
        </authorList>
    </citation>
    <scope>NUCLEOTIDE SEQUENCE [LARGE SCALE GENOMIC DNA]</scope>
    <source>
        <strain evidence="2 3">DSM 44065</strain>
    </source>
</reference>
<dbReference type="GO" id="GO:0003824">
    <property type="term" value="F:catalytic activity"/>
    <property type="evidence" value="ECO:0007669"/>
    <property type="project" value="UniProtKB-ARBA"/>
</dbReference>
<dbReference type="SUPFAM" id="SSF53474">
    <property type="entry name" value="alpha/beta-Hydrolases"/>
    <property type="match status" value="1"/>
</dbReference>
<dbReference type="InterPro" id="IPR000073">
    <property type="entry name" value="AB_hydrolase_1"/>
</dbReference>
<dbReference type="EMBL" id="JACCFJ010000001">
    <property type="protein sequence ID" value="NYI86563.1"/>
    <property type="molecule type" value="Genomic_DNA"/>
</dbReference>
<keyword evidence="3" id="KW-1185">Reference proteome</keyword>
<dbReference type="PANTHER" id="PTHR43433">
    <property type="entry name" value="HYDROLASE, ALPHA/BETA FOLD FAMILY PROTEIN"/>
    <property type="match status" value="1"/>
</dbReference>
<dbReference type="InterPro" id="IPR029058">
    <property type="entry name" value="AB_hydrolase_fold"/>
</dbReference>